<dbReference type="EMBL" id="WOYG01000001">
    <property type="protein sequence ID" value="NLV09999.1"/>
    <property type="molecule type" value="Genomic_DNA"/>
</dbReference>
<feature type="region of interest" description="Disordered" evidence="1">
    <location>
        <begin position="1"/>
        <end position="32"/>
    </location>
</feature>
<name>A0A847UAG2_9EURY</name>
<gene>
    <name evidence="3" type="ORF">GOC74_08655</name>
</gene>
<evidence type="ECO:0000256" key="1">
    <source>
        <dbReference type="SAM" id="MobiDB-lite"/>
    </source>
</evidence>
<dbReference type="AlphaFoldDB" id="A0A847UAG2"/>
<proteinExistence type="predicted"/>
<evidence type="ECO:0000313" key="4">
    <source>
        <dbReference type="Proteomes" id="UP000608662"/>
    </source>
</evidence>
<sequence>MQKLRNMDGTGSVTIPKDNLDRDGLVDDDGELPDNQHVVVDRLDEGCYAVRFVDSGDVPELAECEAIERIAAQRMLQQDALGNVQAD</sequence>
<evidence type="ECO:0000259" key="2">
    <source>
        <dbReference type="Pfam" id="PF26227"/>
    </source>
</evidence>
<dbReference type="Proteomes" id="UP000608662">
    <property type="component" value="Unassembled WGS sequence"/>
</dbReference>
<protein>
    <recommendedName>
        <fullName evidence="2">DUF8053 domain-containing protein</fullName>
    </recommendedName>
</protein>
<evidence type="ECO:0000313" key="3">
    <source>
        <dbReference type="EMBL" id="NLV09999.1"/>
    </source>
</evidence>
<dbReference type="InterPro" id="IPR058366">
    <property type="entry name" value="DUF8053"/>
</dbReference>
<dbReference type="OrthoDB" id="268463at2157"/>
<organism evidence="3 4">
    <name type="scientific">Halomicrobium mukohataei</name>
    <dbReference type="NCBI Taxonomy" id="57705"/>
    <lineage>
        <taxon>Archaea</taxon>
        <taxon>Methanobacteriati</taxon>
        <taxon>Methanobacteriota</taxon>
        <taxon>Stenosarchaea group</taxon>
        <taxon>Halobacteria</taxon>
        <taxon>Halobacteriales</taxon>
        <taxon>Haloarculaceae</taxon>
        <taxon>Halomicrobium</taxon>
    </lineage>
</organism>
<dbReference type="RefSeq" id="WP_170093768.1">
    <property type="nucleotide sequence ID" value="NZ_WOYG01000001.1"/>
</dbReference>
<comment type="caution">
    <text evidence="3">The sequence shown here is derived from an EMBL/GenBank/DDBJ whole genome shotgun (WGS) entry which is preliminary data.</text>
</comment>
<dbReference type="Pfam" id="PF26227">
    <property type="entry name" value="DUF8053"/>
    <property type="match status" value="1"/>
</dbReference>
<accession>A0A847UAG2</accession>
<feature type="domain" description="DUF8053" evidence="2">
    <location>
        <begin position="1"/>
        <end position="54"/>
    </location>
</feature>
<reference evidence="3" key="1">
    <citation type="submission" date="2019-12" db="EMBL/GenBank/DDBJ databases">
        <title>Whole-genome sequence of Halomicrobium mukohataei pws1.</title>
        <authorList>
            <person name="Verma D.K."/>
            <person name="Gopal K."/>
            <person name="Prasad E.S."/>
        </authorList>
    </citation>
    <scope>NUCLEOTIDE SEQUENCE</scope>
    <source>
        <strain evidence="3">Pws1</strain>
    </source>
</reference>